<dbReference type="PANTHER" id="PTHR38594:SF1">
    <property type="entry name" value="PEP-DEPENDENT DIHYDROXYACETONE KINASE, PHOSPHORYL DONOR SUBUNIT DHAM"/>
    <property type="match status" value="1"/>
</dbReference>
<dbReference type="InterPro" id="IPR036662">
    <property type="entry name" value="PTS_EIIA_man-typ_sf"/>
</dbReference>
<name>A0A177KIE5_9BACI</name>
<feature type="domain" description="PTS EIIA type-4" evidence="6">
    <location>
        <begin position="1"/>
        <end position="127"/>
    </location>
</feature>
<dbReference type="GO" id="GO:0009401">
    <property type="term" value="P:phosphoenolpyruvate-dependent sugar phosphotransferase system"/>
    <property type="evidence" value="ECO:0007669"/>
    <property type="project" value="InterPro"/>
</dbReference>
<dbReference type="GO" id="GO:0047324">
    <property type="term" value="F:phosphoenolpyruvate-glycerone phosphotransferase activity"/>
    <property type="evidence" value="ECO:0007669"/>
    <property type="project" value="UniProtKB-EC"/>
</dbReference>
<protein>
    <recommendedName>
        <fullName evidence="3">phosphoenolpyruvate--glycerone phosphotransferase</fullName>
        <ecNumber evidence="3">2.7.1.121</ecNumber>
    </recommendedName>
</protein>
<dbReference type="InterPro" id="IPR012844">
    <property type="entry name" value="DhaM_N"/>
</dbReference>
<keyword evidence="4" id="KW-0808">Transferase</keyword>
<dbReference type="OrthoDB" id="7065393at2"/>
<dbReference type="GO" id="GO:0016020">
    <property type="term" value="C:membrane"/>
    <property type="evidence" value="ECO:0007669"/>
    <property type="project" value="InterPro"/>
</dbReference>
<dbReference type="NCBIfam" id="TIGR02364">
    <property type="entry name" value="dha_pts"/>
    <property type="match status" value="1"/>
</dbReference>
<evidence type="ECO:0000256" key="5">
    <source>
        <dbReference type="ARBA" id="ARBA00046577"/>
    </source>
</evidence>
<gene>
    <name evidence="7" type="ORF">AWH48_12510</name>
</gene>
<dbReference type="PANTHER" id="PTHR38594">
    <property type="entry name" value="PEP-DEPENDENT DIHYDROXYACETONE KINASE, PHOSPHORYL DONOR SUBUNIT DHAM"/>
    <property type="match status" value="1"/>
</dbReference>
<dbReference type="EC" id="2.7.1.121" evidence="3"/>
<keyword evidence="7" id="KW-0418">Kinase</keyword>
<dbReference type="Pfam" id="PF03610">
    <property type="entry name" value="EIIA-man"/>
    <property type="match status" value="1"/>
</dbReference>
<dbReference type="RefSeq" id="WP_018395608.1">
    <property type="nucleotide sequence ID" value="NZ_LQWZ01000036.1"/>
</dbReference>
<proteinExistence type="predicted"/>
<accession>A0A177KIE5</accession>
<comment type="caution">
    <text evidence="7">The sequence shown here is derived from an EMBL/GenBank/DDBJ whole genome shotgun (WGS) entry which is preliminary data.</text>
</comment>
<evidence type="ECO:0000256" key="4">
    <source>
        <dbReference type="ARBA" id="ARBA00022679"/>
    </source>
</evidence>
<dbReference type="InterPro" id="IPR039643">
    <property type="entry name" value="DhaM"/>
</dbReference>
<dbReference type="PROSITE" id="PS51096">
    <property type="entry name" value="PTS_EIIA_TYPE_4"/>
    <property type="match status" value="1"/>
</dbReference>
<dbReference type="AlphaFoldDB" id="A0A177KIE5"/>
<comment type="function">
    <text evidence="2">Component of the dihydroxyacetone kinase complex, which is responsible for the phosphoenolpyruvate (PEP)-dependent phosphorylation of dihydroxyacetone. DhaM serves as the phosphoryl donor. Is phosphorylated by phosphoenolpyruvate in an EI- and HPr-dependent reaction, and a phosphorelay system on histidine residues finally leads to phosphoryl transfer to DhaL and dihydroxyacetone.</text>
</comment>
<comment type="catalytic activity">
    <reaction evidence="1">
        <text>dihydroxyacetone + phosphoenolpyruvate = dihydroxyacetone phosphate + pyruvate</text>
        <dbReference type="Rhea" id="RHEA:18381"/>
        <dbReference type="ChEBI" id="CHEBI:15361"/>
        <dbReference type="ChEBI" id="CHEBI:16016"/>
        <dbReference type="ChEBI" id="CHEBI:57642"/>
        <dbReference type="ChEBI" id="CHEBI:58702"/>
        <dbReference type="EC" id="2.7.1.121"/>
    </reaction>
</comment>
<dbReference type="Proteomes" id="UP000077271">
    <property type="component" value="Unassembled WGS sequence"/>
</dbReference>
<dbReference type="SUPFAM" id="SSF53062">
    <property type="entry name" value="PTS system fructose IIA component-like"/>
    <property type="match status" value="1"/>
</dbReference>
<comment type="subunit">
    <text evidence="5">Homodimer. The dihydroxyacetone kinase complex is composed of a homodimer of DhaM, a homodimer of DhaK and the subunit DhaL.</text>
</comment>
<sequence>MINLILVSHSEKLATGLKELLAEMVPSIEILVAAGLEGGKIGTEVSRIEQAFSQISDDALILTDIGSATMNAELALELYTGKHTIRFVDVPLVEGSFLAAVLSGQGQQIDQIVTELEQEYLSKEKTN</sequence>
<dbReference type="EMBL" id="LQWZ01000036">
    <property type="protein sequence ID" value="OAH53172.1"/>
    <property type="molecule type" value="Genomic_DNA"/>
</dbReference>
<dbReference type="Gene3D" id="3.40.50.510">
    <property type="entry name" value="Phosphotransferase system, mannose-type IIA component"/>
    <property type="match status" value="1"/>
</dbReference>
<evidence type="ECO:0000256" key="3">
    <source>
        <dbReference type="ARBA" id="ARBA00012095"/>
    </source>
</evidence>
<dbReference type="GO" id="GO:0019563">
    <property type="term" value="P:glycerol catabolic process"/>
    <property type="evidence" value="ECO:0007669"/>
    <property type="project" value="InterPro"/>
</dbReference>
<organism evidence="7 8">
    <name type="scientific">Domibacillus aminovorans</name>
    <dbReference type="NCBI Taxonomy" id="29332"/>
    <lineage>
        <taxon>Bacteria</taxon>
        <taxon>Bacillati</taxon>
        <taxon>Bacillota</taxon>
        <taxon>Bacilli</taxon>
        <taxon>Bacillales</taxon>
        <taxon>Bacillaceae</taxon>
        <taxon>Domibacillus</taxon>
    </lineage>
</organism>
<dbReference type="InterPro" id="IPR004701">
    <property type="entry name" value="PTS_EIIA_man-typ"/>
</dbReference>
<evidence type="ECO:0000259" key="6">
    <source>
        <dbReference type="PROSITE" id="PS51096"/>
    </source>
</evidence>
<evidence type="ECO:0000313" key="8">
    <source>
        <dbReference type="Proteomes" id="UP000077271"/>
    </source>
</evidence>
<evidence type="ECO:0000256" key="1">
    <source>
        <dbReference type="ARBA" id="ARBA00001113"/>
    </source>
</evidence>
<reference evidence="7 8" key="1">
    <citation type="submission" date="2016-01" db="EMBL/GenBank/DDBJ databases">
        <title>Investigation of taxonomic status of Bacillus aminovorans.</title>
        <authorList>
            <person name="Verma A."/>
            <person name="Pal Y."/>
            <person name="Krishnamurthi S."/>
        </authorList>
    </citation>
    <scope>NUCLEOTIDE SEQUENCE [LARGE SCALE GENOMIC DNA]</scope>
    <source>
        <strain evidence="7 8">DSM 4337</strain>
    </source>
</reference>
<evidence type="ECO:0000256" key="2">
    <source>
        <dbReference type="ARBA" id="ARBA00002788"/>
    </source>
</evidence>
<evidence type="ECO:0000313" key="7">
    <source>
        <dbReference type="EMBL" id="OAH53172.1"/>
    </source>
</evidence>